<keyword evidence="1" id="KW-0812">Transmembrane</keyword>
<keyword evidence="1" id="KW-0472">Membrane</keyword>
<dbReference type="EMBL" id="WNDX01000053">
    <property type="protein sequence ID" value="KAF1043813.1"/>
    <property type="molecule type" value="Genomic_DNA"/>
</dbReference>
<evidence type="ECO:0000313" key="3">
    <source>
        <dbReference type="Proteomes" id="UP000462435"/>
    </source>
</evidence>
<organism evidence="2 3">
    <name type="scientific">Herbaspirillum frisingense</name>
    <dbReference type="NCBI Taxonomy" id="92645"/>
    <lineage>
        <taxon>Bacteria</taxon>
        <taxon>Pseudomonadati</taxon>
        <taxon>Pseudomonadota</taxon>
        <taxon>Betaproteobacteria</taxon>
        <taxon>Burkholderiales</taxon>
        <taxon>Oxalobacteraceae</taxon>
        <taxon>Herbaspirillum</taxon>
    </lineage>
</organism>
<keyword evidence="1" id="KW-1133">Transmembrane helix</keyword>
<evidence type="ECO:0000256" key="1">
    <source>
        <dbReference type="SAM" id="Phobius"/>
    </source>
</evidence>
<name>A0A7V8FWW4_9BURK</name>
<comment type="caution">
    <text evidence="2">The sequence shown here is derived from an EMBL/GenBank/DDBJ whole genome shotgun (WGS) entry which is preliminary data.</text>
</comment>
<protein>
    <submittedName>
        <fullName evidence="2">Uncharacterized protein</fullName>
    </submittedName>
</protein>
<feature type="transmembrane region" description="Helical" evidence="1">
    <location>
        <begin position="6"/>
        <end position="22"/>
    </location>
</feature>
<proteinExistence type="predicted"/>
<feature type="transmembrane region" description="Helical" evidence="1">
    <location>
        <begin position="70"/>
        <end position="90"/>
    </location>
</feature>
<dbReference type="Proteomes" id="UP000462435">
    <property type="component" value="Unassembled WGS sequence"/>
</dbReference>
<dbReference type="AlphaFoldDB" id="A0A7V8FWW4"/>
<gene>
    <name evidence="2" type="ORF">GAK35_02040</name>
</gene>
<reference evidence="3" key="1">
    <citation type="journal article" date="2020" name="MBio">
        <title>Horizontal gene transfer to a defensive symbiont with a reduced genome amongst a multipartite beetle microbiome.</title>
        <authorList>
            <person name="Waterworth S.C."/>
            <person name="Florez L.V."/>
            <person name="Rees E.R."/>
            <person name="Hertweck C."/>
            <person name="Kaltenpoth M."/>
            <person name="Kwan J.C."/>
        </authorList>
    </citation>
    <scope>NUCLEOTIDE SEQUENCE [LARGE SCALE GENOMIC DNA]</scope>
</reference>
<accession>A0A7V8FWW4</accession>
<feature type="transmembrane region" description="Helical" evidence="1">
    <location>
        <begin position="34"/>
        <end position="58"/>
    </location>
</feature>
<evidence type="ECO:0000313" key="2">
    <source>
        <dbReference type="EMBL" id="KAF1043813.1"/>
    </source>
</evidence>
<sequence length="107" mass="10944">MTNLFLLPVVMLVIAIFISRQARPGQRLRAGATMVGGSLLCGALGVGVVMVMPCSGFGSSFEGACGYGAIFTAIGVGVVAFLMAFVVLAVQVGRAIRHQAEAARAAE</sequence>